<feature type="transmembrane region" description="Helical" evidence="5">
    <location>
        <begin position="255"/>
        <end position="273"/>
    </location>
</feature>
<organism evidence="7 8">
    <name type="scientific">Candidatus Pullibacteroides excrementavium</name>
    <dbReference type="NCBI Taxonomy" id="2840905"/>
    <lineage>
        <taxon>Bacteria</taxon>
        <taxon>Pseudomonadati</taxon>
        <taxon>Bacteroidota</taxon>
        <taxon>Bacteroidia</taxon>
        <taxon>Bacteroidales</taxon>
        <taxon>Candidatus Pullibacteroides</taxon>
    </lineage>
</organism>
<sequence>MKLRSALWEGILLQDVYPGTGGNIYVRFFRGLFASLQVIAMGLLAAFFWLPWNVYSYLLGVCVGISVAYWLCLPKGKAFGRREWGAFLPWILLYLLFLVSISYSADVGAGWRACGRSLSMILYPVLFLGMKRDFFTPGRLRLLAVCFVAGCLLECLVKWGIMVDVFLSNPDLEPYRQRGWKVALNQFLSYQGPYMAGKELMHTTYEALLLNFAFALTGMAWIREDAFFKSPGRRWAAWLAMAVLAFVLLTSNSKIGQVLFFCTVLILWVQTLIHKKYRKTLGLSGVLVLLGGLAMLTIGKGVTNRVKKTWESVQTLQIGSKEAVFDDLSALPRLYCWKTAATLIQEHPWLGIGIGSRQVFSERFQQLYPDYRVVYWHPHNQFLAILMTHGVVGLLLFLWFLFKAFVYLCRARNVLWWIWGLGLLMVCMTDVFIYGVYGYMYMWGLYGLAAMEASPRHKFVHSQAECDRPVQRGRA</sequence>
<comment type="subcellular location">
    <subcellularLocation>
        <location evidence="1">Membrane</location>
        <topology evidence="1">Multi-pass membrane protein</topology>
    </subcellularLocation>
</comment>
<keyword evidence="2 5" id="KW-0812">Transmembrane</keyword>
<dbReference type="GO" id="GO:0016874">
    <property type="term" value="F:ligase activity"/>
    <property type="evidence" value="ECO:0007669"/>
    <property type="project" value="UniProtKB-KW"/>
</dbReference>
<keyword evidence="7" id="KW-0436">Ligase</keyword>
<reference evidence="7" key="2">
    <citation type="journal article" date="2021" name="PeerJ">
        <title>Extensive microbial diversity within the chicken gut microbiome revealed by metagenomics and culture.</title>
        <authorList>
            <person name="Gilroy R."/>
            <person name="Ravi A."/>
            <person name="Getino M."/>
            <person name="Pursley I."/>
            <person name="Horton D.L."/>
            <person name="Alikhan N.F."/>
            <person name="Baker D."/>
            <person name="Gharbi K."/>
            <person name="Hall N."/>
            <person name="Watson M."/>
            <person name="Adriaenssens E.M."/>
            <person name="Foster-Nyarko E."/>
            <person name="Jarju S."/>
            <person name="Secka A."/>
            <person name="Antonio M."/>
            <person name="Oren A."/>
            <person name="Chaudhuri R.R."/>
            <person name="La Ragione R."/>
            <person name="Hildebrand F."/>
            <person name="Pallen M.J."/>
        </authorList>
    </citation>
    <scope>NUCLEOTIDE SEQUENCE</scope>
    <source>
        <strain evidence="7">2889</strain>
    </source>
</reference>
<evidence type="ECO:0000313" key="8">
    <source>
        <dbReference type="Proteomes" id="UP000823612"/>
    </source>
</evidence>
<gene>
    <name evidence="7" type="ORF">IAB08_06660</name>
</gene>
<evidence type="ECO:0000256" key="2">
    <source>
        <dbReference type="ARBA" id="ARBA00022692"/>
    </source>
</evidence>
<dbReference type="EMBL" id="JADIMZ010000100">
    <property type="protein sequence ID" value="MBO8432956.1"/>
    <property type="molecule type" value="Genomic_DNA"/>
</dbReference>
<evidence type="ECO:0000256" key="3">
    <source>
        <dbReference type="ARBA" id="ARBA00022989"/>
    </source>
</evidence>
<feature type="transmembrane region" description="Helical" evidence="5">
    <location>
        <begin position="54"/>
        <end position="72"/>
    </location>
</feature>
<evidence type="ECO:0000259" key="6">
    <source>
        <dbReference type="Pfam" id="PF04932"/>
    </source>
</evidence>
<evidence type="ECO:0000256" key="4">
    <source>
        <dbReference type="ARBA" id="ARBA00023136"/>
    </source>
</evidence>
<dbReference type="PANTHER" id="PTHR37422">
    <property type="entry name" value="TEICHURONIC ACID BIOSYNTHESIS PROTEIN TUAE"/>
    <property type="match status" value="1"/>
</dbReference>
<keyword evidence="3 5" id="KW-1133">Transmembrane helix</keyword>
<reference evidence="7" key="1">
    <citation type="submission" date="2020-10" db="EMBL/GenBank/DDBJ databases">
        <authorList>
            <person name="Gilroy R."/>
        </authorList>
    </citation>
    <scope>NUCLEOTIDE SEQUENCE</scope>
    <source>
        <strain evidence="7">2889</strain>
    </source>
</reference>
<feature type="transmembrane region" description="Helical" evidence="5">
    <location>
        <begin position="203"/>
        <end position="222"/>
    </location>
</feature>
<feature type="domain" description="O-antigen ligase-related" evidence="6">
    <location>
        <begin position="239"/>
        <end position="398"/>
    </location>
</feature>
<feature type="transmembrane region" description="Helical" evidence="5">
    <location>
        <begin position="280"/>
        <end position="298"/>
    </location>
</feature>
<evidence type="ECO:0000313" key="7">
    <source>
        <dbReference type="EMBL" id="MBO8432956.1"/>
    </source>
</evidence>
<proteinExistence type="predicted"/>
<dbReference type="PANTHER" id="PTHR37422:SF13">
    <property type="entry name" value="LIPOPOLYSACCHARIDE BIOSYNTHESIS PROTEIN PA4999-RELATED"/>
    <property type="match status" value="1"/>
</dbReference>
<dbReference type="InterPro" id="IPR007016">
    <property type="entry name" value="O-antigen_ligase-rel_domated"/>
</dbReference>
<dbReference type="Proteomes" id="UP000823612">
    <property type="component" value="Unassembled WGS sequence"/>
</dbReference>
<accession>A0A9D9DSN9</accession>
<keyword evidence="4 5" id="KW-0472">Membrane</keyword>
<name>A0A9D9DSN9_9BACT</name>
<feature type="transmembrane region" description="Helical" evidence="5">
    <location>
        <begin position="382"/>
        <end position="402"/>
    </location>
</feature>
<protein>
    <submittedName>
        <fullName evidence="7">O-antigen ligase family protein</fullName>
    </submittedName>
</protein>
<feature type="transmembrane region" description="Helical" evidence="5">
    <location>
        <begin position="84"/>
        <end position="103"/>
    </location>
</feature>
<evidence type="ECO:0000256" key="5">
    <source>
        <dbReference type="SAM" id="Phobius"/>
    </source>
</evidence>
<feature type="transmembrane region" description="Helical" evidence="5">
    <location>
        <begin position="28"/>
        <end position="48"/>
    </location>
</feature>
<feature type="transmembrane region" description="Helical" evidence="5">
    <location>
        <begin position="234"/>
        <end position="249"/>
    </location>
</feature>
<feature type="transmembrane region" description="Helical" evidence="5">
    <location>
        <begin position="142"/>
        <end position="161"/>
    </location>
</feature>
<dbReference type="InterPro" id="IPR051533">
    <property type="entry name" value="WaaL-like"/>
</dbReference>
<feature type="transmembrane region" description="Helical" evidence="5">
    <location>
        <begin position="109"/>
        <end position="130"/>
    </location>
</feature>
<dbReference type="Pfam" id="PF04932">
    <property type="entry name" value="Wzy_C"/>
    <property type="match status" value="1"/>
</dbReference>
<dbReference type="GO" id="GO:0016020">
    <property type="term" value="C:membrane"/>
    <property type="evidence" value="ECO:0007669"/>
    <property type="project" value="UniProtKB-SubCell"/>
</dbReference>
<dbReference type="AlphaFoldDB" id="A0A9D9DSN9"/>
<comment type="caution">
    <text evidence="7">The sequence shown here is derived from an EMBL/GenBank/DDBJ whole genome shotgun (WGS) entry which is preliminary data.</text>
</comment>
<evidence type="ECO:0000256" key="1">
    <source>
        <dbReference type="ARBA" id="ARBA00004141"/>
    </source>
</evidence>
<feature type="transmembrane region" description="Helical" evidence="5">
    <location>
        <begin position="414"/>
        <end position="437"/>
    </location>
</feature>